<sequence length="78" mass="8875">MVYSDWLQERGDPHGEIIALQYALQLEYKANRNSNKKRLDLQKRLDYLMQAQESALQLSAENLSDADSSNNCNLSSLG</sequence>
<dbReference type="EMBL" id="UOFL01000261">
    <property type="protein sequence ID" value="VAW83063.1"/>
    <property type="molecule type" value="Genomic_DNA"/>
</dbReference>
<name>A0A3B0Z4C0_9ZZZZ</name>
<proteinExistence type="predicted"/>
<reference evidence="1" key="1">
    <citation type="submission" date="2018-06" db="EMBL/GenBank/DDBJ databases">
        <authorList>
            <person name="Zhirakovskaya E."/>
        </authorList>
    </citation>
    <scope>NUCLEOTIDE SEQUENCE</scope>
</reference>
<gene>
    <name evidence="1" type="ORF">MNBD_GAMMA12-2870</name>
</gene>
<accession>A0A3B0Z4C0</accession>
<organism evidence="1">
    <name type="scientific">hydrothermal vent metagenome</name>
    <dbReference type="NCBI Taxonomy" id="652676"/>
    <lineage>
        <taxon>unclassified sequences</taxon>
        <taxon>metagenomes</taxon>
        <taxon>ecological metagenomes</taxon>
    </lineage>
</organism>
<protein>
    <submittedName>
        <fullName evidence="1">Uncharacterized protein</fullName>
    </submittedName>
</protein>
<dbReference type="AlphaFoldDB" id="A0A3B0Z4C0"/>
<evidence type="ECO:0000313" key="1">
    <source>
        <dbReference type="EMBL" id="VAW83063.1"/>
    </source>
</evidence>